<organism evidence="3 4">
    <name type="scientific">Rotaria magnacalcarata</name>
    <dbReference type="NCBI Taxonomy" id="392030"/>
    <lineage>
        <taxon>Eukaryota</taxon>
        <taxon>Metazoa</taxon>
        <taxon>Spiralia</taxon>
        <taxon>Gnathifera</taxon>
        <taxon>Rotifera</taxon>
        <taxon>Eurotatoria</taxon>
        <taxon>Bdelloidea</taxon>
        <taxon>Philodinida</taxon>
        <taxon>Philodinidae</taxon>
        <taxon>Rotaria</taxon>
    </lineage>
</organism>
<comment type="caution">
    <text evidence="3">The sequence shown here is derived from an EMBL/GenBank/DDBJ whole genome shotgun (WGS) entry which is preliminary data.</text>
</comment>
<name>A0A8S3FX13_9BILA</name>
<feature type="non-terminal residue" evidence="3">
    <location>
        <position position="28"/>
    </location>
</feature>
<dbReference type="EMBL" id="CAJOBJ010277663">
    <property type="protein sequence ID" value="CAF5139873.1"/>
    <property type="molecule type" value="Genomic_DNA"/>
</dbReference>
<dbReference type="EMBL" id="CAJOBH010252311">
    <property type="protein sequence ID" value="CAF5141412.1"/>
    <property type="molecule type" value="Genomic_DNA"/>
</dbReference>
<evidence type="ECO:0000259" key="1">
    <source>
        <dbReference type="Pfam" id="PF21034"/>
    </source>
</evidence>
<accession>A0A8S3FX13</accession>
<dbReference type="Pfam" id="PF21034">
    <property type="entry name" value="BCAS3_WD40"/>
    <property type="match status" value="1"/>
</dbReference>
<gene>
    <name evidence="3" type="ORF">BYL167_LOCUS70239</name>
    <name evidence="2" type="ORF">GIL414_LOCUS64433</name>
</gene>
<dbReference type="AlphaFoldDB" id="A0A8S3FX13"/>
<evidence type="ECO:0000313" key="3">
    <source>
        <dbReference type="EMBL" id="CAF5141412.1"/>
    </source>
</evidence>
<dbReference type="InterPro" id="IPR048382">
    <property type="entry name" value="BCAS3_WD40"/>
</dbReference>
<sequence length="28" mass="3173">MTFTTDSRWLAVSTKRGTTHLFAINPYG</sequence>
<proteinExistence type="predicted"/>
<evidence type="ECO:0000313" key="2">
    <source>
        <dbReference type="EMBL" id="CAF5139873.1"/>
    </source>
</evidence>
<evidence type="ECO:0000313" key="4">
    <source>
        <dbReference type="Proteomes" id="UP000681967"/>
    </source>
</evidence>
<dbReference type="Proteomes" id="UP000681967">
    <property type="component" value="Unassembled WGS sequence"/>
</dbReference>
<dbReference type="Proteomes" id="UP000681720">
    <property type="component" value="Unassembled WGS sequence"/>
</dbReference>
<protein>
    <recommendedName>
        <fullName evidence="1">BCAS3 WD40 domain-containing protein</fullName>
    </recommendedName>
</protein>
<feature type="domain" description="BCAS3 WD40" evidence="1">
    <location>
        <begin position="2"/>
        <end position="28"/>
    </location>
</feature>
<reference evidence="3" key="1">
    <citation type="submission" date="2021-02" db="EMBL/GenBank/DDBJ databases">
        <authorList>
            <person name="Nowell W R."/>
        </authorList>
    </citation>
    <scope>NUCLEOTIDE SEQUENCE</scope>
</reference>